<protein>
    <submittedName>
        <fullName evidence="1">Uncharacterized protein</fullName>
    </submittedName>
</protein>
<proteinExistence type="predicted"/>
<dbReference type="Proteomes" id="UP000598971">
    <property type="component" value="Unassembled WGS sequence"/>
</dbReference>
<organism evidence="1 2">
    <name type="scientific">Limnovirga soli</name>
    <dbReference type="NCBI Taxonomy" id="2656915"/>
    <lineage>
        <taxon>Bacteria</taxon>
        <taxon>Pseudomonadati</taxon>
        <taxon>Bacteroidota</taxon>
        <taxon>Chitinophagia</taxon>
        <taxon>Chitinophagales</taxon>
        <taxon>Chitinophagaceae</taxon>
        <taxon>Limnovirga</taxon>
    </lineage>
</organism>
<sequence length="725" mass="81402">MKKIYSLFFLAGICLFGKAQSTKNNIPLARQFFHDAINATQKKILLSDGVDDNLFTPTSNESLNIEITQFATIEIENIQDSIEADSTTSDNTKIKMLRGLNETLNAYLKGCKYDSLPFSLLPQIVTAFNSCMYKELHQQSIEMLVADYPYEVGNIIINTIAFADNTGAAACKNIVLLKYCDKYRNKVFTVLSQQPDLPFADSLIAVLARRDPEGLYSYAAATNALGNKIRNHTDTLVHVISQMAQLKSGRQLFPFLDNIYKGKLTVDQINKVLDNDIAYYQLLVKTAIDYADRLRLKDTPMGINSLYAKLQKKAIDPFINTINGLHELPDDMRFKSLQPFGAEDLYYMAITGEEVMYTSSYVRGVYPRVWQRMANPKSDSLLMKVRFDHFRKWIKMAANYNTLDDFLKRMEPANAQLLMKAFVNGLDRSGSLEDAVDVANSYASIEDSLLRKLILNQVQLNLQQAKRTANKKATDIYNILYNLFLSLDAPDKIDIAATLGIPPAYFMPLKNLQDTASGKIVVQQFFYGDKDGQTVFNGFIGSVSNANWKITSNDQWITVSSTKGTPVVIYANKPLDETKNLDAEAQSKLDQYLFDNNINPSIIIHRGHSYWLPSTIDQLVPSAKVVLLGSCGAYQSLDQILKICPTAQIVASKQTGSGLVNHPMIYTILETLRQGKDLNWPQLWAGLSKTLGKNELFDDYVPPHKNLGALFLMAYAKKQETTSAE</sequence>
<keyword evidence="2" id="KW-1185">Reference proteome</keyword>
<reference evidence="1" key="1">
    <citation type="submission" date="2019-10" db="EMBL/GenBank/DDBJ databases">
        <title>Draft genome sequence of Panacibacter sp. KCS-6.</title>
        <authorList>
            <person name="Yim K.J."/>
        </authorList>
    </citation>
    <scope>NUCLEOTIDE SEQUENCE</scope>
    <source>
        <strain evidence="1">KCS-6</strain>
    </source>
</reference>
<dbReference type="EMBL" id="WHPF01000007">
    <property type="protein sequence ID" value="NNV55946.1"/>
    <property type="molecule type" value="Genomic_DNA"/>
</dbReference>
<comment type="caution">
    <text evidence="1">The sequence shown here is derived from an EMBL/GenBank/DDBJ whole genome shotgun (WGS) entry which is preliminary data.</text>
</comment>
<accession>A0A8J8FDB0</accession>
<dbReference type="RefSeq" id="WP_171607890.1">
    <property type="nucleotide sequence ID" value="NZ_WHPF01000007.1"/>
</dbReference>
<dbReference type="AlphaFoldDB" id="A0A8J8FDB0"/>
<gene>
    <name evidence="1" type="ORF">GD597_10790</name>
</gene>
<evidence type="ECO:0000313" key="1">
    <source>
        <dbReference type="EMBL" id="NNV55946.1"/>
    </source>
</evidence>
<evidence type="ECO:0000313" key="2">
    <source>
        <dbReference type="Proteomes" id="UP000598971"/>
    </source>
</evidence>
<name>A0A8J8FDB0_9BACT</name>